<evidence type="ECO:0000256" key="1">
    <source>
        <dbReference type="SAM" id="Coils"/>
    </source>
</evidence>
<organism evidence="4">
    <name type="scientific">Schistosoma curassoni</name>
    <dbReference type="NCBI Taxonomy" id="6186"/>
    <lineage>
        <taxon>Eukaryota</taxon>
        <taxon>Metazoa</taxon>
        <taxon>Spiralia</taxon>
        <taxon>Lophotrochozoa</taxon>
        <taxon>Platyhelminthes</taxon>
        <taxon>Trematoda</taxon>
        <taxon>Digenea</taxon>
        <taxon>Strigeidida</taxon>
        <taxon>Schistosomatoidea</taxon>
        <taxon>Schistosomatidae</taxon>
        <taxon>Schistosoma</taxon>
    </lineage>
</organism>
<reference evidence="2 3" key="2">
    <citation type="submission" date="2018-11" db="EMBL/GenBank/DDBJ databases">
        <authorList>
            <consortium name="Pathogen Informatics"/>
        </authorList>
    </citation>
    <scope>NUCLEOTIDE SEQUENCE [LARGE SCALE GENOMIC DNA]</scope>
    <source>
        <strain evidence="2">Dakar</strain>
        <strain evidence="3">Dakar, Senegal</strain>
    </source>
</reference>
<evidence type="ECO:0000313" key="4">
    <source>
        <dbReference type="WBParaSite" id="SCUD_0002166501-mRNA-1"/>
    </source>
</evidence>
<dbReference type="WBParaSite" id="SCUD_0002166501-mRNA-1">
    <property type="protein sequence ID" value="SCUD_0002166501-mRNA-1"/>
    <property type="gene ID" value="SCUD_0002166501"/>
</dbReference>
<evidence type="ECO:0000313" key="3">
    <source>
        <dbReference type="Proteomes" id="UP000279833"/>
    </source>
</evidence>
<sequence>MELMKEHRERERLIRSEYEEILESKSVEKSKEISKLMDVHSIQLNELVEQMQKEKIQAINEIRSCYTENIEELQNKLLVNLTIYK</sequence>
<dbReference type="EMBL" id="UZAK01047075">
    <property type="protein sequence ID" value="VDP76135.1"/>
    <property type="molecule type" value="Genomic_DNA"/>
</dbReference>
<keyword evidence="3" id="KW-1185">Reference proteome</keyword>
<proteinExistence type="predicted"/>
<dbReference type="Proteomes" id="UP000279833">
    <property type="component" value="Unassembled WGS sequence"/>
</dbReference>
<reference evidence="4" key="1">
    <citation type="submission" date="2016-06" db="UniProtKB">
        <authorList>
            <consortium name="WormBaseParasite"/>
        </authorList>
    </citation>
    <scope>IDENTIFICATION</scope>
</reference>
<protein>
    <submittedName>
        <fullName evidence="2 4">Uncharacterized protein</fullName>
    </submittedName>
</protein>
<evidence type="ECO:0000313" key="2">
    <source>
        <dbReference type="EMBL" id="VDP76135.1"/>
    </source>
</evidence>
<name>A0A183L2V8_9TREM</name>
<keyword evidence="1" id="KW-0175">Coiled coil</keyword>
<accession>A0A183L2V8</accession>
<gene>
    <name evidence="2" type="ORF">SCUD_LOCUS21662</name>
</gene>
<dbReference type="AlphaFoldDB" id="A0A183L2V8"/>
<feature type="coiled-coil region" evidence="1">
    <location>
        <begin position="41"/>
        <end position="76"/>
    </location>
</feature>
<dbReference type="STRING" id="6186.A0A183L2V8"/>